<dbReference type="SUPFAM" id="SSF47323">
    <property type="entry name" value="Anticodon-binding domain of a subclass of class I aminoacyl-tRNA synthetases"/>
    <property type="match status" value="1"/>
</dbReference>
<dbReference type="EMBL" id="CP030941">
    <property type="protein sequence ID" value="UUP17537.1"/>
    <property type="molecule type" value="Genomic_DNA"/>
</dbReference>
<evidence type="ECO:0000256" key="9">
    <source>
        <dbReference type="HAMAP-Rule" id="MF_00049"/>
    </source>
</evidence>
<dbReference type="InterPro" id="IPR013155">
    <property type="entry name" value="M/V/L/I-tRNA-synth_anticd-bd"/>
</dbReference>
<dbReference type="InterPro" id="IPR009008">
    <property type="entry name" value="Val/Leu/Ile-tRNA-synth_edit"/>
</dbReference>
<feature type="domain" description="Aminoacyl-tRNA synthetase class Ia" evidence="12">
    <location>
        <begin position="629"/>
        <end position="668"/>
    </location>
</feature>
<feature type="domain" description="Aminoacyl-tRNA synthetase class Ia" evidence="12">
    <location>
        <begin position="432"/>
        <end position="587"/>
    </location>
</feature>
<evidence type="ECO:0000256" key="1">
    <source>
        <dbReference type="ARBA" id="ARBA00005594"/>
    </source>
</evidence>
<dbReference type="NCBIfam" id="TIGR00396">
    <property type="entry name" value="leuS_bact"/>
    <property type="match status" value="1"/>
</dbReference>
<evidence type="ECO:0000256" key="11">
    <source>
        <dbReference type="SAM" id="MobiDB-lite"/>
    </source>
</evidence>
<dbReference type="SUPFAM" id="SSF50677">
    <property type="entry name" value="ValRS/IleRS/LeuRS editing domain"/>
    <property type="match status" value="1"/>
</dbReference>
<sequence>MATERYNPRVSEPRWQKAWDEAKLFETRDDDGRPTYYVLEMFPYPSGRIHIGHTRNYTMGDVVARYKRAKGFNVLHPMGWDAFGMPAENAAMQNKVHPKEWTYQNIAVMRDQLKTFGLSLDWSREFATCDVDYYHRQQMLFVDFFEKGLVGRKISKVNWDPVDQTVLANEQVIDGRGWRSGAQVEQRELAQWIFKITDYAQDLLDAIDGLDHWPEKVRLMQRNWIGRSEGMAIRWALTEETAPPGESELEVYTTRPDTLFGASFMAIAADHPLARKAAAENLELARFCEECRRMGTSAAALETAEKKGFDTGIKVRHPFDPEWTLPVYVANFVLMEYGTGAIFGCPSGDQRDLDFANKYGLPVIPVVMPEGADAATFQITEEAFTDDGVMINSRFLDGMKPKEAFDEVARRLEEATLAGRPVGVRKVNFRLRDWGISRQRYWGCPIPMIHCESCGVVPVPKEDLPVKLPDDVDFEKPGNPLDRHPTWRHVTCPQCGAEARRETDTMDTFVDSSWYFARFTSPHAQTPTDPEAANHWLPVDQYIGGIEHAILHLLYSRFFTRAMKATGHLDLEEPFKGLFTQGMVVHETYRAEDGRWLSPAEVRLEGSGSERTAIEMATGKPATIGPLEKMSKSKKNTVSPEEITESFGADTARWFMLSDSPPERDVEWTDDGAAGAHRFVQRVWRLVSDIAPIVRGVGPQAAAEGDAAAISKPAHKALKAVGEDIERLAFNRAIARAHELVNELSAGFSGLDADAPREAKAAAREAVEILVHLIAPFMPHLAEECWAAIGGTGLVAASAWPSFDPTLVVDDEIVLPVQINGKKRGDLTIARDADKSAVEDAVLKLDFVQKALDGAAPRKVIVVPQRIVNVVA</sequence>
<dbReference type="InterPro" id="IPR015413">
    <property type="entry name" value="Methionyl/Leucyl_tRNA_Synth"/>
</dbReference>
<dbReference type="Gene3D" id="2.20.28.290">
    <property type="match status" value="1"/>
</dbReference>
<keyword evidence="17" id="KW-1185">Reference proteome</keyword>
<dbReference type="Proteomes" id="UP001342418">
    <property type="component" value="Chromosome"/>
</dbReference>
<evidence type="ECO:0000313" key="17">
    <source>
        <dbReference type="Proteomes" id="UP001342418"/>
    </source>
</evidence>
<keyword evidence="5 9" id="KW-0067">ATP-binding</keyword>
<dbReference type="CDD" id="cd07958">
    <property type="entry name" value="Anticodon_Ia_Leu_BEm"/>
    <property type="match status" value="1"/>
</dbReference>
<dbReference type="Gene3D" id="3.90.740.10">
    <property type="entry name" value="Valyl/Leucyl/Isoleucyl-tRNA synthetase, editing domain"/>
    <property type="match status" value="1"/>
</dbReference>
<feature type="domain" description="Methionyl/Valyl/Leucyl/Isoleucyl-tRNA synthetase anticodon-binding" evidence="13">
    <location>
        <begin position="714"/>
        <end position="837"/>
    </location>
</feature>
<organism evidence="16 17">
    <name type="scientific">Nitratireductor thuwali</name>
    <dbReference type="NCBI Taxonomy" id="2267699"/>
    <lineage>
        <taxon>Bacteria</taxon>
        <taxon>Pseudomonadati</taxon>
        <taxon>Pseudomonadota</taxon>
        <taxon>Alphaproteobacteria</taxon>
        <taxon>Hyphomicrobiales</taxon>
        <taxon>Phyllobacteriaceae</taxon>
        <taxon>Nitratireductor</taxon>
    </lineage>
</organism>
<dbReference type="RefSeq" id="WP_338529857.1">
    <property type="nucleotide sequence ID" value="NZ_CP030941.1"/>
</dbReference>
<dbReference type="Pfam" id="PF00133">
    <property type="entry name" value="tRNA-synt_1"/>
    <property type="match status" value="2"/>
</dbReference>
<dbReference type="PANTHER" id="PTHR43740:SF2">
    <property type="entry name" value="LEUCINE--TRNA LIGASE, MITOCHONDRIAL"/>
    <property type="match status" value="1"/>
</dbReference>
<evidence type="ECO:0000259" key="15">
    <source>
        <dbReference type="Pfam" id="PF13603"/>
    </source>
</evidence>
<dbReference type="Gene3D" id="3.40.50.620">
    <property type="entry name" value="HUPs"/>
    <property type="match status" value="2"/>
</dbReference>
<dbReference type="InterPro" id="IPR009080">
    <property type="entry name" value="tRNAsynth_Ia_anticodon-bd"/>
</dbReference>
<evidence type="ECO:0000256" key="4">
    <source>
        <dbReference type="ARBA" id="ARBA00022741"/>
    </source>
</evidence>
<dbReference type="EC" id="6.1.1.4" evidence="9"/>
<keyword evidence="2 9" id="KW-0963">Cytoplasm</keyword>
<dbReference type="Pfam" id="PF08264">
    <property type="entry name" value="Anticodon_1"/>
    <property type="match status" value="1"/>
</dbReference>
<comment type="subcellular location">
    <subcellularLocation>
        <location evidence="9">Cytoplasm</location>
    </subcellularLocation>
</comment>
<proteinExistence type="inferred from homology"/>
<feature type="domain" description="Methionyl/Leucyl tRNA synthetase" evidence="14">
    <location>
        <begin position="38"/>
        <end position="172"/>
    </location>
</feature>
<evidence type="ECO:0000259" key="13">
    <source>
        <dbReference type="Pfam" id="PF08264"/>
    </source>
</evidence>
<dbReference type="PRINTS" id="PR00985">
    <property type="entry name" value="TRNASYNTHLEU"/>
</dbReference>
<keyword evidence="4 9" id="KW-0547">Nucleotide-binding</keyword>
<dbReference type="InterPro" id="IPR025709">
    <property type="entry name" value="Leu_tRNA-synth_edit"/>
</dbReference>
<name>A0ABY5MJF9_9HYPH</name>
<evidence type="ECO:0000256" key="5">
    <source>
        <dbReference type="ARBA" id="ARBA00022840"/>
    </source>
</evidence>
<dbReference type="CDD" id="cd00812">
    <property type="entry name" value="LeuRS_core"/>
    <property type="match status" value="1"/>
</dbReference>
<comment type="catalytic activity">
    <reaction evidence="8 9">
        <text>tRNA(Leu) + L-leucine + ATP = L-leucyl-tRNA(Leu) + AMP + diphosphate</text>
        <dbReference type="Rhea" id="RHEA:11688"/>
        <dbReference type="Rhea" id="RHEA-COMP:9613"/>
        <dbReference type="Rhea" id="RHEA-COMP:9622"/>
        <dbReference type="ChEBI" id="CHEBI:30616"/>
        <dbReference type="ChEBI" id="CHEBI:33019"/>
        <dbReference type="ChEBI" id="CHEBI:57427"/>
        <dbReference type="ChEBI" id="CHEBI:78442"/>
        <dbReference type="ChEBI" id="CHEBI:78494"/>
        <dbReference type="ChEBI" id="CHEBI:456215"/>
        <dbReference type="EC" id="6.1.1.4"/>
    </reaction>
</comment>
<dbReference type="SUPFAM" id="SSF52374">
    <property type="entry name" value="Nucleotidylyl transferase"/>
    <property type="match status" value="1"/>
</dbReference>
<gene>
    <name evidence="9 16" type="primary">leuS</name>
    <name evidence="16" type="ORF">NTH_02006</name>
</gene>
<evidence type="ECO:0000259" key="12">
    <source>
        <dbReference type="Pfam" id="PF00133"/>
    </source>
</evidence>
<dbReference type="PROSITE" id="PS00178">
    <property type="entry name" value="AA_TRNA_LIGASE_I"/>
    <property type="match status" value="1"/>
</dbReference>
<evidence type="ECO:0000256" key="8">
    <source>
        <dbReference type="ARBA" id="ARBA00047469"/>
    </source>
</evidence>
<accession>A0ABY5MJF9</accession>
<dbReference type="GO" id="GO:0004823">
    <property type="term" value="F:leucine-tRNA ligase activity"/>
    <property type="evidence" value="ECO:0007669"/>
    <property type="project" value="UniProtKB-EC"/>
</dbReference>
<feature type="short sequence motif" description="'KMSKS' region" evidence="9">
    <location>
        <begin position="629"/>
        <end position="633"/>
    </location>
</feature>
<feature type="region of interest" description="Disordered" evidence="11">
    <location>
        <begin position="623"/>
        <end position="642"/>
    </location>
</feature>
<dbReference type="Pfam" id="PF13603">
    <property type="entry name" value="tRNA-synt_1_2"/>
    <property type="match status" value="1"/>
</dbReference>
<evidence type="ECO:0000256" key="3">
    <source>
        <dbReference type="ARBA" id="ARBA00022598"/>
    </source>
</evidence>
<dbReference type="Gene3D" id="1.10.730.10">
    <property type="entry name" value="Isoleucyl-tRNA Synthetase, Domain 1"/>
    <property type="match status" value="1"/>
</dbReference>
<protein>
    <recommendedName>
        <fullName evidence="9">Leucine--tRNA ligase</fullName>
        <ecNumber evidence="9">6.1.1.4</ecNumber>
    </recommendedName>
    <alternativeName>
        <fullName evidence="9">Leucyl-tRNA synthetase</fullName>
        <shortName evidence="9">LeuRS</shortName>
    </alternativeName>
</protein>
<evidence type="ECO:0000313" key="16">
    <source>
        <dbReference type="EMBL" id="UUP17537.1"/>
    </source>
</evidence>
<dbReference type="HAMAP" id="MF_00049_B">
    <property type="entry name" value="Leu_tRNA_synth_B"/>
    <property type="match status" value="1"/>
</dbReference>
<dbReference type="InterPro" id="IPR002302">
    <property type="entry name" value="Leu-tRNA-ligase"/>
</dbReference>
<evidence type="ECO:0000256" key="10">
    <source>
        <dbReference type="RuleBase" id="RU363035"/>
    </source>
</evidence>
<dbReference type="InterPro" id="IPR001412">
    <property type="entry name" value="aa-tRNA-synth_I_CS"/>
</dbReference>
<evidence type="ECO:0000259" key="14">
    <source>
        <dbReference type="Pfam" id="PF09334"/>
    </source>
</evidence>
<feature type="binding site" evidence="9">
    <location>
        <position position="632"/>
    </location>
    <ligand>
        <name>ATP</name>
        <dbReference type="ChEBI" id="CHEBI:30616"/>
    </ligand>
</feature>
<dbReference type="PANTHER" id="PTHR43740">
    <property type="entry name" value="LEUCYL-TRNA SYNTHETASE"/>
    <property type="match status" value="1"/>
</dbReference>
<evidence type="ECO:0000256" key="2">
    <source>
        <dbReference type="ARBA" id="ARBA00022490"/>
    </source>
</evidence>
<keyword evidence="7 9" id="KW-0030">Aminoacyl-tRNA synthetase</keyword>
<dbReference type="Pfam" id="PF09334">
    <property type="entry name" value="tRNA-synt_1g"/>
    <property type="match status" value="1"/>
</dbReference>
<evidence type="ECO:0000256" key="7">
    <source>
        <dbReference type="ARBA" id="ARBA00023146"/>
    </source>
</evidence>
<dbReference type="InterPro" id="IPR002300">
    <property type="entry name" value="aa-tRNA-synth_Ia"/>
</dbReference>
<feature type="short sequence motif" description="'HIGH' region" evidence="9">
    <location>
        <begin position="43"/>
        <end position="53"/>
    </location>
</feature>
<feature type="domain" description="Leucyl-tRNA synthetase editing" evidence="15">
    <location>
        <begin position="222"/>
        <end position="412"/>
    </location>
</feature>
<dbReference type="InterPro" id="IPR014729">
    <property type="entry name" value="Rossmann-like_a/b/a_fold"/>
</dbReference>
<reference evidence="16 17" key="1">
    <citation type="submission" date="2018-07" db="EMBL/GenBank/DDBJ databases">
        <title>Genome sequence of Nitratireductor thuwali#1536.</title>
        <authorList>
            <person name="Michoud G."/>
            <person name="Merlino G."/>
            <person name="Sefrji F.O."/>
            <person name="Daffonchio D."/>
        </authorList>
    </citation>
    <scope>NUCLEOTIDE SEQUENCE [LARGE SCALE GENOMIC DNA]</scope>
    <source>
        <strain evidence="17">Nit1536</strain>
    </source>
</reference>
<keyword evidence="6 9" id="KW-0648">Protein biosynthesis</keyword>
<dbReference type="Gene3D" id="3.10.20.590">
    <property type="match status" value="1"/>
</dbReference>
<evidence type="ECO:0000256" key="6">
    <source>
        <dbReference type="ARBA" id="ARBA00022917"/>
    </source>
</evidence>
<comment type="similarity">
    <text evidence="1 9 10">Belongs to the class-I aminoacyl-tRNA synthetase family.</text>
</comment>
<keyword evidence="3 9" id="KW-0436">Ligase</keyword>